<dbReference type="Gene3D" id="3.30.420.10">
    <property type="entry name" value="Ribonuclease H-like superfamily/Ribonuclease H"/>
    <property type="match status" value="1"/>
</dbReference>
<keyword evidence="6" id="KW-0229">DNA integration</keyword>
<keyword evidence="7" id="KW-0695">RNA-directed DNA polymerase</keyword>
<dbReference type="InterPro" id="IPR012337">
    <property type="entry name" value="RNaseH-like_sf"/>
</dbReference>
<evidence type="ECO:0000256" key="6">
    <source>
        <dbReference type="ARBA" id="ARBA00022908"/>
    </source>
</evidence>
<dbReference type="GO" id="GO:0003676">
    <property type="term" value="F:nucleic acid binding"/>
    <property type="evidence" value="ECO:0007669"/>
    <property type="project" value="InterPro"/>
</dbReference>
<dbReference type="GO" id="GO:0003887">
    <property type="term" value="F:DNA-directed DNA polymerase activity"/>
    <property type="evidence" value="ECO:0007669"/>
    <property type="project" value="UniProtKB-KW"/>
</dbReference>
<dbReference type="InterPro" id="IPR057670">
    <property type="entry name" value="SH3_retrovirus"/>
</dbReference>
<gene>
    <name evidence="14" type="ORF">B7P43_G07492</name>
</gene>
<dbReference type="InParanoid" id="A0A2J7PI03"/>
<feature type="region of interest" description="Disordered" evidence="11">
    <location>
        <begin position="108"/>
        <end position="198"/>
    </location>
</feature>
<keyword evidence="15" id="KW-1185">Reference proteome</keyword>
<keyword evidence="8" id="KW-0239">DNA-directed DNA polymerase</keyword>
<feature type="compositionally biased region" description="Basic and acidic residues" evidence="11">
    <location>
        <begin position="170"/>
        <end position="184"/>
    </location>
</feature>
<evidence type="ECO:0000256" key="9">
    <source>
        <dbReference type="ARBA" id="ARBA00023172"/>
    </source>
</evidence>
<dbReference type="GO" id="GO:0046872">
    <property type="term" value="F:metal ion binding"/>
    <property type="evidence" value="ECO:0007669"/>
    <property type="project" value="UniProtKB-KW"/>
</dbReference>
<evidence type="ECO:0000256" key="4">
    <source>
        <dbReference type="ARBA" id="ARBA00022801"/>
    </source>
</evidence>
<feature type="domain" description="Reverse transcriptase Ty1/copia-type" evidence="12">
    <location>
        <begin position="245"/>
        <end position="477"/>
    </location>
</feature>
<dbReference type="InterPro" id="IPR036397">
    <property type="entry name" value="RNaseH_sf"/>
</dbReference>
<keyword evidence="2" id="KW-0479">Metal-binding</keyword>
<evidence type="ECO:0000313" key="15">
    <source>
        <dbReference type="Proteomes" id="UP000235965"/>
    </source>
</evidence>
<keyword evidence="9" id="KW-0233">DNA recombination</keyword>
<dbReference type="GO" id="GO:0016787">
    <property type="term" value="F:hydrolase activity"/>
    <property type="evidence" value="ECO:0007669"/>
    <property type="project" value="UniProtKB-KW"/>
</dbReference>
<dbReference type="PANTHER" id="PTHR42648:SF11">
    <property type="entry name" value="TRANSPOSON TY4-P GAG-POL POLYPROTEIN"/>
    <property type="match status" value="1"/>
</dbReference>
<sequence>MNRTIVEKTRALIFDSGLRKRMWGEAVPTSAYLLNRSPTMTVNGTPVENWYGKRPDLAGLKIFGSEVHTKILRPLKKLDSRSKKGIFVGYNTNGYRIWDPNTERTSVSRDVTFTSKPVTTNKQKEMERVMDPEDKPNNPDQEDSKMQQEPEADNNEEEPTDTEEDEENENADHKDNGRKNDGQNEHGYALRPRRNIQLHPEYQDYHTDSQKEGMLTYTYGKCMESEDSKKWKKAIKEEKDSLYQNKTWIYVNREKAMGKKILTSKWGFKIKDDGSHKARLVVRGYQQKEGEIDFKDTFSPVVDMNSLRVLFAIAAHKNMNMQTFDVKTAFLYGDLEEVNYMEIPEGYKNTGKICLLKKALYCLRQAPSQWNKKLTPFLKEEGLNQLKLTNAFLRMMPVVCSWPVMWMTGEDERQIEEILLKLENQFQKTKTKNPKVYLGIQIERQPDGIHISQTNYASQMLEKYNMQESREMKTPMATTPQMTKEKMT</sequence>
<evidence type="ECO:0000256" key="11">
    <source>
        <dbReference type="SAM" id="MobiDB-lite"/>
    </source>
</evidence>
<keyword evidence="8" id="KW-0548">Nucleotidyltransferase</keyword>
<dbReference type="InterPro" id="IPR013103">
    <property type="entry name" value="RVT_2"/>
</dbReference>
<evidence type="ECO:0000256" key="1">
    <source>
        <dbReference type="ARBA" id="ARBA00022722"/>
    </source>
</evidence>
<dbReference type="PANTHER" id="PTHR42648">
    <property type="entry name" value="TRANSPOSASE, PUTATIVE-RELATED"/>
    <property type="match status" value="1"/>
</dbReference>
<dbReference type="Proteomes" id="UP000235965">
    <property type="component" value="Unassembled WGS sequence"/>
</dbReference>
<evidence type="ECO:0000256" key="3">
    <source>
        <dbReference type="ARBA" id="ARBA00022759"/>
    </source>
</evidence>
<evidence type="ECO:0000256" key="5">
    <source>
        <dbReference type="ARBA" id="ARBA00022842"/>
    </source>
</evidence>
<keyword evidence="8" id="KW-0808">Transferase</keyword>
<evidence type="ECO:0000256" key="10">
    <source>
        <dbReference type="ARBA" id="ARBA00023268"/>
    </source>
</evidence>
<dbReference type="GO" id="GO:0015074">
    <property type="term" value="P:DNA integration"/>
    <property type="evidence" value="ECO:0007669"/>
    <property type="project" value="UniProtKB-KW"/>
</dbReference>
<dbReference type="AlphaFoldDB" id="A0A2J7PI03"/>
<keyword evidence="10" id="KW-0511">Multifunctional enzyme</keyword>
<dbReference type="Pfam" id="PF25597">
    <property type="entry name" value="SH3_retrovirus"/>
    <property type="match status" value="1"/>
</dbReference>
<dbReference type="EMBL" id="NEVH01025130">
    <property type="protein sequence ID" value="PNF15965.1"/>
    <property type="molecule type" value="Genomic_DNA"/>
</dbReference>
<evidence type="ECO:0000256" key="7">
    <source>
        <dbReference type="ARBA" id="ARBA00022918"/>
    </source>
</evidence>
<evidence type="ECO:0000256" key="8">
    <source>
        <dbReference type="ARBA" id="ARBA00022932"/>
    </source>
</evidence>
<dbReference type="SUPFAM" id="SSF53098">
    <property type="entry name" value="Ribonuclease H-like"/>
    <property type="match status" value="1"/>
</dbReference>
<organism evidence="14 15">
    <name type="scientific">Cryptotermes secundus</name>
    <dbReference type="NCBI Taxonomy" id="105785"/>
    <lineage>
        <taxon>Eukaryota</taxon>
        <taxon>Metazoa</taxon>
        <taxon>Ecdysozoa</taxon>
        <taxon>Arthropoda</taxon>
        <taxon>Hexapoda</taxon>
        <taxon>Insecta</taxon>
        <taxon>Pterygota</taxon>
        <taxon>Neoptera</taxon>
        <taxon>Polyneoptera</taxon>
        <taxon>Dictyoptera</taxon>
        <taxon>Blattodea</taxon>
        <taxon>Blattoidea</taxon>
        <taxon>Termitoidae</taxon>
        <taxon>Kalotermitidae</taxon>
        <taxon>Cryptotermitinae</taxon>
        <taxon>Cryptotermes</taxon>
    </lineage>
</organism>
<protein>
    <submittedName>
        <fullName evidence="14">Uncharacterized protein</fullName>
    </submittedName>
</protein>
<dbReference type="GO" id="GO:0006310">
    <property type="term" value="P:DNA recombination"/>
    <property type="evidence" value="ECO:0007669"/>
    <property type="project" value="UniProtKB-KW"/>
</dbReference>
<feature type="compositionally biased region" description="Basic and acidic residues" evidence="11">
    <location>
        <begin position="122"/>
        <end position="148"/>
    </location>
</feature>
<dbReference type="Pfam" id="PF07727">
    <property type="entry name" value="RVT_2"/>
    <property type="match status" value="1"/>
</dbReference>
<evidence type="ECO:0000259" key="12">
    <source>
        <dbReference type="Pfam" id="PF07727"/>
    </source>
</evidence>
<keyword evidence="4" id="KW-0378">Hydrolase</keyword>
<name>A0A2J7PI03_9NEOP</name>
<evidence type="ECO:0000259" key="13">
    <source>
        <dbReference type="Pfam" id="PF25597"/>
    </source>
</evidence>
<evidence type="ECO:0000256" key="2">
    <source>
        <dbReference type="ARBA" id="ARBA00022723"/>
    </source>
</evidence>
<dbReference type="STRING" id="105785.A0A2J7PI03"/>
<accession>A0A2J7PI03</accession>
<dbReference type="GO" id="GO:0003964">
    <property type="term" value="F:RNA-directed DNA polymerase activity"/>
    <property type="evidence" value="ECO:0007669"/>
    <property type="project" value="UniProtKB-KW"/>
</dbReference>
<keyword evidence="3" id="KW-0255">Endonuclease</keyword>
<dbReference type="InterPro" id="IPR039537">
    <property type="entry name" value="Retrotran_Ty1/copia-like"/>
</dbReference>
<keyword evidence="1" id="KW-0540">Nuclease</keyword>
<dbReference type="OrthoDB" id="413361at2759"/>
<feature type="compositionally biased region" description="Polar residues" evidence="11">
    <location>
        <begin position="108"/>
        <end position="121"/>
    </location>
</feature>
<keyword evidence="5" id="KW-0460">Magnesium</keyword>
<comment type="caution">
    <text evidence="14">The sequence shown here is derived from an EMBL/GenBank/DDBJ whole genome shotgun (WGS) entry which is preliminary data.</text>
</comment>
<reference evidence="14 15" key="1">
    <citation type="submission" date="2017-12" db="EMBL/GenBank/DDBJ databases">
        <title>Hemimetabolous genomes reveal molecular basis of termite eusociality.</title>
        <authorList>
            <person name="Harrison M.C."/>
            <person name="Jongepier E."/>
            <person name="Robertson H.M."/>
            <person name="Arning N."/>
            <person name="Bitard-Feildel T."/>
            <person name="Chao H."/>
            <person name="Childers C.P."/>
            <person name="Dinh H."/>
            <person name="Doddapaneni H."/>
            <person name="Dugan S."/>
            <person name="Gowin J."/>
            <person name="Greiner C."/>
            <person name="Han Y."/>
            <person name="Hu H."/>
            <person name="Hughes D.S.T."/>
            <person name="Huylmans A.-K."/>
            <person name="Kemena C."/>
            <person name="Kremer L.P.M."/>
            <person name="Lee S.L."/>
            <person name="Lopez-Ezquerra A."/>
            <person name="Mallet L."/>
            <person name="Monroy-Kuhn J.M."/>
            <person name="Moser A."/>
            <person name="Murali S.C."/>
            <person name="Muzny D.M."/>
            <person name="Otani S."/>
            <person name="Piulachs M.-D."/>
            <person name="Poelchau M."/>
            <person name="Qu J."/>
            <person name="Schaub F."/>
            <person name="Wada-Katsumata A."/>
            <person name="Worley K.C."/>
            <person name="Xie Q."/>
            <person name="Ylla G."/>
            <person name="Poulsen M."/>
            <person name="Gibbs R.A."/>
            <person name="Schal C."/>
            <person name="Richards S."/>
            <person name="Belles X."/>
            <person name="Korb J."/>
            <person name="Bornberg-Bauer E."/>
        </authorList>
    </citation>
    <scope>NUCLEOTIDE SEQUENCE [LARGE SCALE GENOMIC DNA]</scope>
    <source>
        <tissue evidence="14">Whole body</tissue>
    </source>
</reference>
<evidence type="ECO:0000313" key="14">
    <source>
        <dbReference type="EMBL" id="PNF15965.1"/>
    </source>
</evidence>
<dbReference type="GO" id="GO:0004519">
    <property type="term" value="F:endonuclease activity"/>
    <property type="evidence" value="ECO:0007669"/>
    <property type="project" value="UniProtKB-KW"/>
</dbReference>
<feature type="domain" description="Retroviral polymerase SH3-like" evidence="13">
    <location>
        <begin position="75"/>
        <end position="116"/>
    </location>
</feature>
<proteinExistence type="predicted"/>
<feature type="compositionally biased region" description="Acidic residues" evidence="11">
    <location>
        <begin position="150"/>
        <end position="169"/>
    </location>
</feature>